<keyword evidence="3" id="KW-0378">Hydrolase</keyword>
<evidence type="ECO:0000256" key="1">
    <source>
        <dbReference type="SAM" id="SignalP"/>
    </source>
</evidence>
<keyword evidence="1" id="KW-0732">Signal</keyword>
<dbReference type="PANTHER" id="PTHR48098">
    <property type="entry name" value="ENTEROCHELIN ESTERASE-RELATED"/>
    <property type="match status" value="1"/>
</dbReference>
<name>A0AAW5NAS5_9BACT</name>
<dbReference type="InterPro" id="IPR004193">
    <property type="entry name" value="Glyco_hydro_13_N"/>
</dbReference>
<evidence type="ECO:0000313" key="3">
    <source>
        <dbReference type="EMBL" id="MCR8874364.1"/>
    </source>
</evidence>
<dbReference type="AlphaFoldDB" id="A0AAW5NAS5"/>
<reference evidence="3 4" key="1">
    <citation type="submission" date="2022-08" db="EMBL/GenBank/DDBJ databases">
        <authorList>
            <person name="Zeman M."/>
            <person name="Kubasova T."/>
        </authorList>
    </citation>
    <scope>NUCLEOTIDE SEQUENCE [LARGE SCALE GENOMIC DNA]</scope>
    <source>
        <strain evidence="3 4">ET62</strain>
    </source>
</reference>
<dbReference type="InterPro" id="IPR029058">
    <property type="entry name" value="AB_hydrolase_fold"/>
</dbReference>
<keyword evidence="4" id="KW-1185">Reference proteome</keyword>
<dbReference type="InterPro" id="IPR000801">
    <property type="entry name" value="Esterase-like"/>
</dbReference>
<dbReference type="PANTHER" id="PTHR48098:SF1">
    <property type="entry name" value="DIACYLGLYCEROL ACYLTRANSFERASE_MYCOLYLTRANSFERASE AG85A"/>
    <property type="match status" value="1"/>
</dbReference>
<dbReference type="Pfam" id="PF00756">
    <property type="entry name" value="Esterase"/>
    <property type="match status" value="1"/>
</dbReference>
<accession>A0AAW5NAS5</accession>
<dbReference type="SUPFAM" id="SSF53474">
    <property type="entry name" value="alpha/beta-Hydrolases"/>
    <property type="match status" value="1"/>
</dbReference>
<dbReference type="GO" id="GO:0004553">
    <property type="term" value="F:hydrolase activity, hydrolyzing O-glycosyl compounds"/>
    <property type="evidence" value="ECO:0007669"/>
    <property type="project" value="InterPro"/>
</dbReference>
<organism evidence="3 4">
    <name type="scientific">Phocaeicola barnesiae</name>
    <dbReference type="NCBI Taxonomy" id="376804"/>
    <lineage>
        <taxon>Bacteria</taxon>
        <taxon>Pseudomonadati</taxon>
        <taxon>Bacteroidota</taxon>
        <taxon>Bacteroidia</taxon>
        <taxon>Bacteroidales</taxon>
        <taxon>Bacteroidaceae</taxon>
        <taxon>Phocaeicola</taxon>
    </lineage>
</organism>
<dbReference type="Gene3D" id="2.60.40.10">
    <property type="entry name" value="Immunoglobulins"/>
    <property type="match status" value="1"/>
</dbReference>
<dbReference type="GO" id="GO:0016747">
    <property type="term" value="F:acyltransferase activity, transferring groups other than amino-acyl groups"/>
    <property type="evidence" value="ECO:0007669"/>
    <property type="project" value="TreeGrafter"/>
</dbReference>
<feature type="domain" description="Glycoside hydrolase family 13 N-terminal" evidence="2">
    <location>
        <begin position="40"/>
        <end position="97"/>
    </location>
</feature>
<feature type="signal peptide" evidence="1">
    <location>
        <begin position="1"/>
        <end position="21"/>
    </location>
</feature>
<protein>
    <submittedName>
        <fullName evidence="3">Alpha/beta hydrolase-fold protein</fullName>
    </submittedName>
</protein>
<dbReference type="GeneID" id="82443697"/>
<dbReference type="InterPro" id="IPR014756">
    <property type="entry name" value="Ig_E-set"/>
</dbReference>
<dbReference type="GO" id="GO:0005975">
    <property type="term" value="P:carbohydrate metabolic process"/>
    <property type="evidence" value="ECO:0007669"/>
    <property type="project" value="InterPro"/>
</dbReference>
<proteinExistence type="predicted"/>
<evidence type="ECO:0000259" key="2">
    <source>
        <dbReference type="Pfam" id="PF02922"/>
    </source>
</evidence>
<dbReference type="Proteomes" id="UP001204579">
    <property type="component" value="Unassembled WGS sequence"/>
</dbReference>
<evidence type="ECO:0000313" key="4">
    <source>
        <dbReference type="Proteomes" id="UP001204579"/>
    </source>
</evidence>
<dbReference type="Pfam" id="PF02922">
    <property type="entry name" value="CBM_48"/>
    <property type="match status" value="1"/>
</dbReference>
<dbReference type="EMBL" id="JANRHJ010000010">
    <property type="protein sequence ID" value="MCR8874364.1"/>
    <property type="molecule type" value="Genomic_DNA"/>
</dbReference>
<gene>
    <name evidence="3" type="ORF">NW209_10120</name>
</gene>
<dbReference type="RefSeq" id="WP_018711263.1">
    <property type="nucleotide sequence ID" value="NZ_CALULB010000018.1"/>
</dbReference>
<dbReference type="InterPro" id="IPR013783">
    <property type="entry name" value="Ig-like_fold"/>
</dbReference>
<dbReference type="InterPro" id="IPR050583">
    <property type="entry name" value="Mycobacterial_A85_antigen"/>
</dbReference>
<feature type="chain" id="PRO_5043644323" evidence="1">
    <location>
        <begin position="22"/>
        <end position="371"/>
    </location>
</feature>
<dbReference type="SUPFAM" id="SSF81296">
    <property type="entry name" value="E set domains"/>
    <property type="match status" value="1"/>
</dbReference>
<dbReference type="Gene3D" id="3.40.50.1820">
    <property type="entry name" value="alpha/beta hydrolase"/>
    <property type="match status" value="1"/>
</dbReference>
<sequence>MKYKKILVWTLGAFLCFPLKAQWRMAPTPNDTLQSVRIEKDGSVVLSIYAPQAQNVRIGGDIVPWGKELKVVKSDAGVWSIKVPEVKAGVYRYHFLVDGIKVFDPKSPEASETSALMSVKSDGNDFFAMKQVPHGAIAQRYYYSKSLKTTRRLHVWTPAGYEKGSDNLPVLYLIHGGGDTDNSWPTVGCAGNILDNLLAEGKIKPMIVVMPNGTIPSENLMDEVPLFAEDLMNDIIPFIEANYRVLTDKDHRALAGLSMGGMETLEAGLNHYHQFGYLWVLSSGWFEDDTEMYAERGAYLKKIAADFNKTVRVLHFTQGGPEDIAYKNCKAMLKLFDAAGIKYQYSEAPGGHTWHTWRNDLYNLAQKLFKD</sequence>
<comment type="caution">
    <text evidence="3">The sequence shown here is derived from an EMBL/GenBank/DDBJ whole genome shotgun (WGS) entry which is preliminary data.</text>
</comment>